<keyword evidence="1" id="KW-0539">Nucleus</keyword>
<keyword evidence="5" id="KW-1185">Reference proteome</keyword>
<reference evidence="4" key="1">
    <citation type="submission" date="2021-12" db="EMBL/GenBank/DDBJ databases">
        <authorList>
            <person name="King R."/>
        </authorList>
    </citation>
    <scope>NUCLEOTIDE SEQUENCE</scope>
</reference>
<dbReference type="GO" id="GO:0006357">
    <property type="term" value="P:regulation of transcription by RNA polymerase II"/>
    <property type="evidence" value="ECO:0007669"/>
    <property type="project" value="TreeGrafter"/>
</dbReference>
<name>A0A9P0AW45_BRAAE</name>
<evidence type="ECO:0000259" key="2">
    <source>
        <dbReference type="PROSITE" id="PS51029"/>
    </source>
</evidence>
<evidence type="ECO:0000313" key="4">
    <source>
        <dbReference type="EMBL" id="CAH0551649.1"/>
    </source>
</evidence>
<evidence type="ECO:0000256" key="1">
    <source>
        <dbReference type="PROSITE-ProRule" id="PRU00371"/>
    </source>
</evidence>
<feature type="domain" description="BESS" evidence="3">
    <location>
        <begin position="211"/>
        <end position="250"/>
    </location>
</feature>
<dbReference type="AlphaFoldDB" id="A0A9P0AW45"/>
<dbReference type="SMART" id="SM00595">
    <property type="entry name" value="MADF"/>
    <property type="match status" value="1"/>
</dbReference>
<dbReference type="PANTHER" id="PTHR12243:SF69">
    <property type="entry name" value="SI:CH73-59F11.3"/>
    <property type="match status" value="1"/>
</dbReference>
<dbReference type="OrthoDB" id="6616165at2759"/>
<evidence type="ECO:0000259" key="3">
    <source>
        <dbReference type="PROSITE" id="PS51031"/>
    </source>
</evidence>
<dbReference type="InterPro" id="IPR039353">
    <property type="entry name" value="TF_Adf1"/>
</dbReference>
<dbReference type="InterPro" id="IPR006578">
    <property type="entry name" value="MADF-dom"/>
</dbReference>
<feature type="domain" description="MADF" evidence="2">
    <location>
        <begin position="16"/>
        <end position="119"/>
    </location>
</feature>
<dbReference type="EMBL" id="OV121133">
    <property type="protein sequence ID" value="CAH0551649.1"/>
    <property type="molecule type" value="Genomic_DNA"/>
</dbReference>
<dbReference type="Pfam" id="PF02944">
    <property type="entry name" value="BESS"/>
    <property type="match status" value="1"/>
</dbReference>
<protein>
    <recommendedName>
        <fullName evidence="6">MADF domain-containing protein</fullName>
    </recommendedName>
</protein>
<organism evidence="4 5">
    <name type="scientific">Brassicogethes aeneus</name>
    <name type="common">Rape pollen beetle</name>
    <name type="synonym">Meligethes aeneus</name>
    <dbReference type="NCBI Taxonomy" id="1431903"/>
    <lineage>
        <taxon>Eukaryota</taxon>
        <taxon>Metazoa</taxon>
        <taxon>Ecdysozoa</taxon>
        <taxon>Arthropoda</taxon>
        <taxon>Hexapoda</taxon>
        <taxon>Insecta</taxon>
        <taxon>Pterygota</taxon>
        <taxon>Neoptera</taxon>
        <taxon>Endopterygota</taxon>
        <taxon>Coleoptera</taxon>
        <taxon>Polyphaga</taxon>
        <taxon>Cucujiformia</taxon>
        <taxon>Nitidulidae</taxon>
        <taxon>Meligethinae</taxon>
        <taxon>Brassicogethes</taxon>
    </lineage>
</organism>
<dbReference type="InterPro" id="IPR004210">
    <property type="entry name" value="BESS_motif"/>
</dbReference>
<dbReference type="GO" id="GO:0005634">
    <property type="term" value="C:nucleus"/>
    <property type="evidence" value="ECO:0007669"/>
    <property type="project" value="UniProtKB-SubCell"/>
</dbReference>
<evidence type="ECO:0008006" key="6">
    <source>
        <dbReference type="Google" id="ProtNLM"/>
    </source>
</evidence>
<sequence>MSALLPKTLKTINSLDLIEEVKKRPTIYDYKGIPNSADIRKKKWEEIGHALYDELWTQLGEREKECLVKEIQIKWKSLRDNYTRILRKEKIDELNGVNNPKKKKYIYYDQLMFLEQYCFSKPTPKIVYVDEIQNSNDSNFDSNSFECEENTLPPGMQQVQFIQIQPSPSVSVSSIKQSPSSTKVDEDGNTRIAKILEEMVNVQKEDKNDDPMGNKKFLLSLLPFMKKLPDDLNLEVRLQIMSVIQSYSAGKFV</sequence>
<accession>A0A9P0AW45</accession>
<dbReference type="PROSITE" id="PS51031">
    <property type="entry name" value="BESS"/>
    <property type="match status" value="1"/>
</dbReference>
<evidence type="ECO:0000313" key="5">
    <source>
        <dbReference type="Proteomes" id="UP001154078"/>
    </source>
</evidence>
<dbReference type="PROSITE" id="PS51029">
    <property type="entry name" value="MADF"/>
    <property type="match status" value="1"/>
</dbReference>
<proteinExistence type="predicted"/>
<dbReference type="Pfam" id="PF10545">
    <property type="entry name" value="MADF_DNA_bdg"/>
    <property type="match status" value="1"/>
</dbReference>
<dbReference type="PANTHER" id="PTHR12243">
    <property type="entry name" value="MADF DOMAIN TRANSCRIPTION FACTOR"/>
    <property type="match status" value="1"/>
</dbReference>
<dbReference type="Proteomes" id="UP001154078">
    <property type="component" value="Chromosome 2"/>
</dbReference>
<comment type="subcellular location">
    <subcellularLocation>
        <location evidence="1">Nucleus</location>
    </subcellularLocation>
</comment>
<gene>
    <name evidence="4" type="ORF">MELIAE_LOCUS4209</name>
</gene>
<dbReference type="GO" id="GO:0003677">
    <property type="term" value="F:DNA binding"/>
    <property type="evidence" value="ECO:0007669"/>
    <property type="project" value="InterPro"/>
</dbReference>
<dbReference type="GO" id="GO:0005667">
    <property type="term" value="C:transcription regulator complex"/>
    <property type="evidence" value="ECO:0007669"/>
    <property type="project" value="TreeGrafter"/>
</dbReference>